<dbReference type="SUPFAM" id="SSF51430">
    <property type="entry name" value="NAD(P)-linked oxidoreductase"/>
    <property type="match status" value="1"/>
</dbReference>
<gene>
    <name evidence="2" type="ORF">QO011_006628</name>
</gene>
<dbReference type="InterPro" id="IPR020471">
    <property type="entry name" value="AKR"/>
</dbReference>
<dbReference type="Pfam" id="PF00248">
    <property type="entry name" value="Aldo_ket_red"/>
    <property type="match status" value="1"/>
</dbReference>
<evidence type="ECO:0000313" key="3">
    <source>
        <dbReference type="Proteomes" id="UP001242480"/>
    </source>
</evidence>
<protein>
    <submittedName>
        <fullName evidence="2">D-threo-aldose 1-dehydrogenase</fullName>
        <ecNumber evidence="2">1.1.1.122</ecNumber>
    </submittedName>
</protein>
<dbReference type="PANTHER" id="PTHR42686:SF1">
    <property type="entry name" value="GH17980P-RELATED"/>
    <property type="match status" value="1"/>
</dbReference>
<dbReference type="EMBL" id="JAUSVX010000017">
    <property type="protein sequence ID" value="MDQ0473592.1"/>
    <property type="molecule type" value="Genomic_DNA"/>
</dbReference>
<reference evidence="2 3" key="1">
    <citation type="submission" date="2023-07" db="EMBL/GenBank/DDBJ databases">
        <title>Genomic Encyclopedia of Type Strains, Phase IV (KMG-IV): sequencing the most valuable type-strain genomes for metagenomic binning, comparative biology and taxonomic classification.</title>
        <authorList>
            <person name="Goeker M."/>
        </authorList>
    </citation>
    <scope>NUCLEOTIDE SEQUENCE [LARGE SCALE GENOMIC DNA]</scope>
    <source>
        <strain evidence="2 3">DSM 19619</strain>
    </source>
</reference>
<keyword evidence="2" id="KW-0560">Oxidoreductase</keyword>
<feature type="domain" description="NADP-dependent oxidoreductase" evidence="1">
    <location>
        <begin position="6"/>
        <end position="309"/>
    </location>
</feature>
<comment type="caution">
    <text evidence="2">The sequence shown here is derived from an EMBL/GenBank/DDBJ whole genome shotgun (WGS) entry which is preliminary data.</text>
</comment>
<name>A0ABU0JH18_9HYPH</name>
<dbReference type="GO" id="GO:0047834">
    <property type="term" value="F:D-threo-aldose 1-dehydrogenase activity"/>
    <property type="evidence" value="ECO:0007669"/>
    <property type="project" value="UniProtKB-EC"/>
</dbReference>
<evidence type="ECO:0000313" key="2">
    <source>
        <dbReference type="EMBL" id="MDQ0473592.1"/>
    </source>
</evidence>
<organism evidence="2 3">
    <name type="scientific">Labrys wisconsinensis</name>
    <dbReference type="NCBI Taxonomy" id="425677"/>
    <lineage>
        <taxon>Bacteria</taxon>
        <taxon>Pseudomonadati</taxon>
        <taxon>Pseudomonadota</taxon>
        <taxon>Alphaproteobacteria</taxon>
        <taxon>Hyphomicrobiales</taxon>
        <taxon>Xanthobacteraceae</taxon>
        <taxon>Labrys</taxon>
    </lineage>
</organism>
<evidence type="ECO:0000259" key="1">
    <source>
        <dbReference type="Pfam" id="PF00248"/>
    </source>
</evidence>
<sequence>MSVDVLGFGAVPLGNLYRALPEREAAATVEAAIEAGIRYFDTAPLYGLGLSERRLGLYLSGLPRDEYVLSTKVGRRLHPSARARNAGIFVDSPPFRDEFDFSRDGILRQVEDSLQRLGVDRLDCVVLHDLGLWHMGSTEIVDAHFQSLEQSGLQALRELRNNGVIRAIGAGANELTLCDRFLALGELDFILLALRYTLLDQSGGEFLGRAHDSGVSIVVGAPFQSGILATGVTPGAHYNYSTTPLEITRRVERLQAVCLAHGVPLKAAALQFPLQNQAVSSVLVGMGGAGEVTENLAMTKADIPETLWRALRQERLIN</sequence>
<proteinExistence type="predicted"/>
<dbReference type="RefSeq" id="WP_307282111.1">
    <property type="nucleotide sequence ID" value="NZ_JAUSVX010000017.1"/>
</dbReference>
<dbReference type="EC" id="1.1.1.122" evidence="2"/>
<keyword evidence="3" id="KW-1185">Reference proteome</keyword>
<dbReference type="InterPro" id="IPR023210">
    <property type="entry name" value="NADP_OxRdtase_dom"/>
</dbReference>
<dbReference type="Gene3D" id="3.20.20.100">
    <property type="entry name" value="NADP-dependent oxidoreductase domain"/>
    <property type="match status" value="1"/>
</dbReference>
<accession>A0ABU0JH18</accession>
<dbReference type="Proteomes" id="UP001242480">
    <property type="component" value="Unassembled WGS sequence"/>
</dbReference>
<dbReference type="InterPro" id="IPR036812">
    <property type="entry name" value="NAD(P)_OxRdtase_dom_sf"/>
</dbReference>
<dbReference type="PANTHER" id="PTHR42686">
    <property type="entry name" value="GH17980P-RELATED"/>
    <property type="match status" value="1"/>
</dbReference>